<dbReference type="AlphaFoldDB" id="A0A7W3RBV4"/>
<dbReference type="EMBL" id="JACJII010000001">
    <property type="protein sequence ID" value="MBA9007306.1"/>
    <property type="molecule type" value="Genomic_DNA"/>
</dbReference>
<comment type="caution">
    <text evidence="1">The sequence shown here is derived from an EMBL/GenBank/DDBJ whole genome shotgun (WGS) entry which is preliminary data.</text>
</comment>
<evidence type="ECO:0000313" key="1">
    <source>
        <dbReference type="EMBL" id="MBA9007306.1"/>
    </source>
</evidence>
<proteinExistence type="predicted"/>
<gene>
    <name evidence="1" type="ORF">HNR21_006188</name>
</gene>
<accession>A0A7W3RBV4</accession>
<protein>
    <submittedName>
        <fullName evidence="1">Uncharacterized protein</fullName>
    </submittedName>
</protein>
<sequence>MLVVARNTVAAARHATDAVTALHHAGVPIAGLVIVADGAGPEPRDATARFCLLEGRVRGVVRMPFVPGLRLVDDVTQIPLPERARDALASIRHLAHGRLADR</sequence>
<reference evidence="1 2" key="1">
    <citation type="submission" date="2020-08" db="EMBL/GenBank/DDBJ databases">
        <title>Sequencing the genomes of 1000 actinobacteria strains.</title>
        <authorList>
            <person name="Klenk H.-P."/>
        </authorList>
    </citation>
    <scope>NUCLEOTIDE SEQUENCE [LARGE SCALE GENOMIC DNA]</scope>
    <source>
        <strain evidence="1 2">DSM 45823</strain>
    </source>
</reference>
<dbReference type="Proteomes" id="UP000539313">
    <property type="component" value="Unassembled WGS sequence"/>
</dbReference>
<organism evidence="1 2">
    <name type="scientific">Thermomonospora cellulosilytica</name>
    <dbReference type="NCBI Taxonomy" id="1411118"/>
    <lineage>
        <taxon>Bacteria</taxon>
        <taxon>Bacillati</taxon>
        <taxon>Actinomycetota</taxon>
        <taxon>Actinomycetes</taxon>
        <taxon>Streptosporangiales</taxon>
        <taxon>Thermomonosporaceae</taxon>
        <taxon>Thermomonospora</taxon>
    </lineage>
</organism>
<evidence type="ECO:0000313" key="2">
    <source>
        <dbReference type="Proteomes" id="UP000539313"/>
    </source>
</evidence>
<dbReference type="RefSeq" id="WP_182707925.1">
    <property type="nucleotide sequence ID" value="NZ_JACJII010000001.1"/>
</dbReference>
<keyword evidence="2" id="KW-1185">Reference proteome</keyword>
<name>A0A7W3RBV4_9ACTN</name>